<evidence type="ECO:0000259" key="8">
    <source>
        <dbReference type="PROSITE" id="PS50253"/>
    </source>
</evidence>
<evidence type="ECO:0000313" key="10">
    <source>
        <dbReference type="Proteomes" id="UP000231019"/>
    </source>
</evidence>
<keyword evidence="5 7" id="KW-0472">Membrane</keyword>
<dbReference type="GO" id="GO:0005886">
    <property type="term" value="C:plasma membrane"/>
    <property type="evidence" value="ECO:0007669"/>
    <property type="project" value="UniProtKB-SubCell"/>
</dbReference>
<comment type="subcellular location">
    <subcellularLocation>
        <location evidence="6">Cell membrane</location>
        <topology evidence="6">Multi-pass membrane protein</topology>
    </subcellularLocation>
    <subcellularLocation>
        <location evidence="1">Membrane</location>
        <topology evidence="1">Multi-pass membrane protein</topology>
    </subcellularLocation>
</comment>
<keyword evidence="4 7" id="KW-1133">Transmembrane helix</keyword>
<dbReference type="InterPro" id="IPR013833">
    <property type="entry name" value="Cyt_c_oxidase_su3_a-hlx"/>
</dbReference>
<dbReference type="AlphaFoldDB" id="A0A2M7GBR6"/>
<dbReference type="SUPFAM" id="SSF81452">
    <property type="entry name" value="Cytochrome c oxidase subunit III-like"/>
    <property type="match status" value="1"/>
</dbReference>
<dbReference type="Gene3D" id="1.20.120.80">
    <property type="entry name" value="Cytochrome c oxidase, subunit III, four-helix bundle"/>
    <property type="match status" value="1"/>
</dbReference>
<dbReference type="Pfam" id="PF00510">
    <property type="entry name" value="COX3"/>
    <property type="match status" value="1"/>
</dbReference>
<evidence type="ECO:0000256" key="7">
    <source>
        <dbReference type="SAM" id="Phobius"/>
    </source>
</evidence>
<dbReference type="PANTHER" id="PTHR11403:SF6">
    <property type="entry name" value="NITRIC OXIDE REDUCTASE SUBUNIT E"/>
    <property type="match status" value="1"/>
</dbReference>
<dbReference type="InterPro" id="IPR000298">
    <property type="entry name" value="Cyt_c_oxidase-like_su3"/>
</dbReference>
<feature type="transmembrane region" description="Helical" evidence="7">
    <location>
        <begin position="80"/>
        <end position="100"/>
    </location>
</feature>
<proteinExistence type="inferred from homology"/>
<evidence type="ECO:0000256" key="6">
    <source>
        <dbReference type="RuleBase" id="RU003376"/>
    </source>
</evidence>
<feature type="domain" description="Heme-copper oxidase subunit III family profile" evidence="8">
    <location>
        <begin position="1"/>
        <end position="180"/>
    </location>
</feature>
<name>A0A2M7GBR6_9BACT</name>
<comment type="caution">
    <text evidence="9">The sequence shown here is derived from an EMBL/GenBank/DDBJ whole genome shotgun (WGS) entry which is preliminary data.</text>
</comment>
<dbReference type="GO" id="GO:0004129">
    <property type="term" value="F:cytochrome-c oxidase activity"/>
    <property type="evidence" value="ECO:0007669"/>
    <property type="project" value="InterPro"/>
</dbReference>
<evidence type="ECO:0000256" key="2">
    <source>
        <dbReference type="ARBA" id="ARBA00010581"/>
    </source>
</evidence>
<feature type="transmembrane region" description="Helical" evidence="7">
    <location>
        <begin position="52"/>
        <end position="68"/>
    </location>
</feature>
<dbReference type="InterPro" id="IPR035973">
    <property type="entry name" value="Cyt_c_oxidase_su3-like_sf"/>
</dbReference>
<accession>A0A2M7GBR6</accession>
<evidence type="ECO:0000256" key="1">
    <source>
        <dbReference type="ARBA" id="ARBA00004141"/>
    </source>
</evidence>
<evidence type="ECO:0000256" key="5">
    <source>
        <dbReference type="ARBA" id="ARBA00023136"/>
    </source>
</evidence>
<gene>
    <name evidence="9" type="ORF">COW36_00825</name>
</gene>
<comment type="similarity">
    <text evidence="2 6">Belongs to the cytochrome c oxidase subunit 3 family.</text>
</comment>
<dbReference type="GO" id="GO:0019646">
    <property type="term" value="P:aerobic electron transport chain"/>
    <property type="evidence" value="ECO:0007669"/>
    <property type="project" value="InterPro"/>
</dbReference>
<sequence>MADMPKGRLAMWWLIASEVVIFGGLIATYIMFRLRHPEWGHAAAHTSTPMGALNTFFLLTSSLTIVLAHDAANRKDLKGAVRNMLITLGFGLGFLVVKSIEYSTEISHGFTLTAELFWSFYFLMTGLHALHVIAGMTTIFIVMLGVRKGKNLQRVEFAGLYWHLVDLVWILLFPLLYIAH</sequence>
<feature type="transmembrane region" description="Helical" evidence="7">
    <location>
        <begin position="158"/>
        <end position="179"/>
    </location>
</feature>
<dbReference type="InterPro" id="IPR024791">
    <property type="entry name" value="Cyt_c/ubiquinol_Oxase_su3"/>
</dbReference>
<feature type="transmembrane region" description="Helical" evidence="7">
    <location>
        <begin position="120"/>
        <end position="146"/>
    </location>
</feature>
<feature type="transmembrane region" description="Helical" evidence="7">
    <location>
        <begin position="12"/>
        <end position="32"/>
    </location>
</feature>
<evidence type="ECO:0000256" key="3">
    <source>
        <dbReference type="ARBA" id="ARBA00022692"/>
    </source>
</evidence>
<dbReference type="PROSITE" id="PS50253">
    <property type="entry name" value="COX3"/>
    <property type="match status" value="1"/>
</dbReference>
<protein>
    <submittedName>
        <fullName evidence="9">Cytochrome oxidase subunit III</fullName>
    </submittedName>
</protein>
<dbReference type="EMBL" id="PFFQ01000004">
    <property type="protein sequence ID" value="PIW19580.1"/>
    <property type="molecule type" value="Genomic_DNA"/>
</dbReference>
<keyword evidence="3 6" id="KW-0812">Transmembrane</keyword>
<evidence type="ECO:0000256" key="4">
    <source>
        <dbReference type="ARBA" id="ARBA00022989"/>
    </source>
</evidence>
<reference evidence="9 10" key="1">
    <citation type="submission" date="2017-09" db="EMBL/GenBank/DDBJ databases">
        <title>Depth-based differentiation of microbial function through sediment-hosted aquifers and enrichment of novel symbionts in the deep terrestrial subsurface.</title>
        <authorList>
            <person name="Probst A.J."/>
            <person name="Ladd B."/>
            <person name="Jarett J.K."/>
            <person name="Geller-Mcgrath D.E."/>
            <person name="Sieber C.M."/>
            <person name="Emerson J.B."/>
            <person name="Anantharaman K."/>
            <person name="Thomas B.C."/>
            <person name="Malmstrom R."/>
            <person name="Stieglmeier M."/>
            <person name="Klingl A."/>
            <person name="Woyke T."/>
            <person name="Ryan C.M."/>
            <person name="Banfield J.F."/>
        </authorList>
    </citation>
    <scope>NUCLEOTIDE SEQUENCE [LARGE SCALE GENOMIC DNA]</scope>
    <source>
        <strain evidence="9">CG17_big_fil_post_rev_8_21_14_2_50_48_46</strain>
    </source>
</reference>
<evidence type="ECO:0000313" key="9">
    <source>
        <dbReference type="EMBL" id="PIW19580.1"/>
    </source>
</evidence>
<dbReference type="PANTHER" id="PTHR11403">
    <property type="entry name" value="CYTOCHROME C OXIDASE SUBUNIT III"/>
    <property type="match status" value="1"/>
</dbReference>
<organism evidence="9 10">
    <name type="scientific">bacterium (Candidatus Blackallbacteria) CG17_big_fil_post_rev_8_21_14_2_50_48_46</name>
    <dbReference type="NCBI Taxonomy" id="2014261"/>
    <lineage>
        <taxon>Bacteria</taxon>
        <taxon>Candidatus Blackallbacteria</taxon>
    </lineage>
</organism>
<dbReference type="Proteomes" id="UP000231019">
    <property type="component" value="Unassembled WGS sequence"/>
</dbReference>